<feature type="region of interest" description="Disordered" evidence="9">
    <location>
        <begin position="1"/>
        <end position="45"/>
    </location>
</feature>
<dbReference type="Gene3D" id="3.30.70.330">
    <property type="match status" value="1"/>
</dbReference>
<evidence type="ECO:0000313" key="12">
    <source>
        <dbReference type="Proteomes" id="UP000008837"/>
    </source>
</evidence>
<evidence type="ECO:0000256" key="5">
    <source>
        <dbReference type="ARBA" id="ARBA00023010"/>
    </source>
</evidence>
<dbReference type="RefSeq" id="XP_001729870.1">
    <property type="nucleotide sequence ID" value="XM_001729818.1"/>
</dbReference>
<keyword evidence="5" id="KW-0811">Translocation</keyword>
<dbReference type="GO" id="GO:0051028">
    <property type="term" value="P:mRNA transport"/>
    <property type="evidence" value="ECO:0007669"/>
    <property type="project" value="UniProtKB-UniRule"/>
</dbReference>
<dbReference type="InterPro" id="IPR012677">
    <property type="entry name" value="Nucleotide-bd_a/b_plait_sf"/>
</dbReference>
<evidence type="ECO:0000256" key="4">
    <source>
        <dbReference type="ARBA" id="ARBA00022927"/>
    </source>
</evidence>
<dbReference type="GO" id="GO:0044615">
    <property type="term" value="C:nuclear pore nuclear basket"/>
    <property type="evidence" value="ECO:0007669"/>
    <property type="project" value="TreeGrafter"/>
</dbReference>
<feature type="region of interest" description="Disordered" evidence="9">
    <location>
        <begin position="224"/>
        <end position="273"/>
    </location>
</feature>
<dbReference type="GO" id="GO:0006607">
    <property type="term" value="P:NLS-bearing protein import into nucleus"/>
    <property type="evidence" value="ECO:0007669"/>
    <property type="project" value="TreeGrafter"/>
</dbReference>
<dbReference type="AlphaFoldDB" id="A8Q658"/>
<gene>
    <name evidence="11" type="ORF">MGL_2856</name>
</gene>
<dbReference type="InterPro" id="IPR035979">
    <property type="entry name" value="RBD_domain_sf"/>
</dbReference>
<dbReference type="Proteomes" id="UP000008837">
    <property type="component" value="Unassembled WGS sequence"/>
</dbReference>
<dbReference type="EMBL" id="AAYY01000010">
    <property type="protein sequence ID" value="EDP42656.1"/>
    <property type="molecule type" value="Genomic_DNA"/>
</dbReference>
<dbReference type="GO" id="GO:0017056">
    <property type="term" value="F:structural constituent of nuclear pore"/>
    <property type="evidence" value="ECO:0007669"/>
    <property type="project" value="TreeGrafter"/>
</dbReference>
<evidence type="ECO:0000256" key="1">
    <source>
        <dbReference type="ARBA" id="ARBA00004567"/>
    </source>
</evidence>
<dbReference type="GeneID" id="5854177"/>
<sequence length="327" mass="33837">MECVKGSIFGSTSLRGSRPPMEDGAADRSMSRPPTSPPLAASLASSTAAAVTAVPSFDAMDDDDAPPQQTLHDMPQVQGRAFDSSMTSGMLSSSVGAADDSSSSVRMPVSGQASPLAHRSVLVYGFPPLLRSVVVEQFSALGGLESIDDVSINPAQEKTLRLVFHEPIQALQAVSQNGRTLAGTCMVGVRWENDAMHQQSLVGGLDAPLLGVSSGAAFDPNVAPPMASTAPATPVSQLRASSARHTAGTPAFGRPIDKVESPGSALAQPTKDTAKTSALQSLWNMCPSMWNGHASSSTKSVDASIEIGSKQKPTTLLGHLAEGLFGW</sequence>
<keyword evidence="2 8" id="KW-0813">Transport</keyword>
<dbReference type="PROSITE" id="PS51472">
    <property type="entry name" value="RRM_NUP35"/>
    <property type="match status" value="1"/>
</dbReference>
<evidence type="ECO:0000313" key="11">
    <source>
        <dbReference type="EMBL" id="EDP42656.1"/>
    </source>
</evidence>
<keyword evidence="7 8" id="KW-0539">Nucleus</keyword>
<evidence type="ECO:0000256" key="3">
    <source>
        <dbReference type="ARBA" id="ARBA00022816"/>
    </source>
</evidence>
<keyword evidence="12" id="KW-1185">Reference proteome</keyword>
<dbReference type="OMA" id="WNGHASS"/>
<evidence type="ECO:0000256" key="2">
    <source>
        <dbReference type="ARBA" id="ARBA00022448"/>
    </source>
</evidence>
<dbReference type="GO" id="GO:0044613">
    <property type="term" value="C:nuclear pore central transport channel"/>
    <property type="evidence" value="ECO:0007669"/>
    <property type="project" value="TreeGrafter"/>
</dbReference>
<evidence type="ECO:0000256" key="9">
    <source>
        <dbReference type="SAM" id="MobiDB-lite"/>
    </source>
</evidence>
<protein>
    <recommendedName>
        <fullName evidence="10">RRM Nup35-type domain-containing protein</fullName>
    </recommendedName>
</protein>
<dbReference type="PANTHER" id="PTHR21527">
    <property type="entry name" value="NUCLEOPORIN NUP35"/>
    <property type="match status" value="1"/>
</dbReference>
<feature type="compositionally biased region" description="Low complexity" evidence="9">
    <location>
        <begin position="224"/>
        <end position="236"/>
    </location>
</feature>
<accession>A8Q658</accession>
<keyword evidence="6 8" id="KW-0906">Nuclear pore complex</keyword>
<feature type="region of interest" description="Disordered" evidence="9">
    <location>
        <begin position="87"/>
        <end position="106"/>
    </location>
</feature>
<comment type="caution">
    <text evidence="11">The sequence shown here is derived from an EMBL/GenBank/DDBJ whole genome shotgun (WGS) entry which is preliminary data.</text>
</comment>
<feature type="compositionally biased region" description="Low complexity" evidence="9">
    <location>
        <begin position="87"/>
        <end position="105"/>
    </location>
</feature>
<reference evidence="11 12" key="1">
    <citation type="journal article" date="2007" name="Proc. Natl. Acad. Sci. U.S.A.">
        <title>Dandruff-associated Malassezia genomes reveal convergent and divergent virulence traits shared with plant and human fungal pathogens.</title>
        <authorList>
            <person name="Xu J."/>
            <person name="Saunders C.W."/>
            <person name="Hu P."/>
            <person name="Grant R.A."/>
            <person name="Boekhout T."/>
            <person name="Kuramae E.E."/>
            <person name="Kronstad J.W."/>
            <person name="Deangelis Y.M."/>
            <person name="Reeder N.L."/>
            <person name="Johnstone K.R."/>
            <person name="Leland M."/>
            <person name="Fieno A.M."/>
            <person name="Begley W.M."/>
            <person name="Sun Y."/>
            <person name="Lacey M.P."/>
            <person name="Chaudhary T."/>
            <person name="Keough T."/>
            <person name="Chu L."/>
            <person name="Sears R."/>
            <person name="Yuan B."/>
            <person name="Dawson T.L.Jr."/>
        </authorList>
    </citation>
    <scope>NUCLEOTIDE SEQUENCE [LARGE SCALE GENOMIC DNA]</scope>
    <source>
        <strain evidence="12">ATCC MYA-4612 / CBS 7966</strain>
    </source>
</reference>
<dbReference type="PANTHER" id="PTHR21527:SF6">
    <property type="entry name" value="NUCLEOPORIN NUP35"/>
    <property type="match status" value="1"/>
</dbReference>
<evidence type="ECO:0000259" key="10">
    <source>
        <dbReference type="PROSITE" id="PS51472"/>
    </source>
</evidence>
<keyword evidence="3 8" id="KW-0509">mRNA transport</keyword>
<evidence type="ECO:0000256" key="8">
    <source>
        <dbReference type="PROSITE-ProRule" id="PRU00804"/>
    </source>
</evidence>
<evidence type="ECO:0000256" key="7">
    <source>
        <dbReference type="ARBA" id="ARBA00023242"/>
    </source>
</evidence>
<dbReference type="GO" id="GO:0006999">
    <property type="term" value="P:nuclear pore organization"/>
    <property type="evidence" value="ECO:0007669"/>
    <property type="project" value="TreeGrafter"/>
</dbReference>
<dbReference type="GO" id="GO:0003676">
    <property type="term" value="F:nucleic acid binding"/>
    <property type="evidence" value="ECO:0007669"/>
    <property type="project" value="InterPro"/>
</dbReference>
<feature type="domain" description="RRM Nup35-type" evidence="10">
    <location>
        <begin position="115"/>
        <end position="199"/>
    </location>
</feature>
<dbReference type="Pfam" id="PF05172">
    <property type="entry name" value="RRM_Nup35"/>
    <property type="match status" value="1"/>
</dbReference>
<proteinExistence type="predicted"/>
<comment type="subcellular location">
    <subcellularLocation>
        <location evidence="1">Nucleus</location>
        <location evidence="1">Nuclear pore complex</location>
    </subcellularLocation>
</comment>
<dbReference type="InterPro" id="IPR007846">
    <property type="entry name" value="RRM_NUP35_dom"/>
</dbReference>
<keyword evidence="4" id="KW-0653">Protein transport</keyword>
<dbReference type="OrthoDB" id="3365060at2759"/>
<dbReference type="VEuPathDB" id="FungiDB:MGL_2856"/>
<dbReference type="STRING" id="425265.A8Q658"/>
<name>A8Q658_MALGO</name>
<organism evidence="11 12">
    <name type="scientific">Malassezia globosa (strain ATCC MYA-4612 / CBS 7966)</name>
    <name type="common">Dandruff-associated fungus</name>
    <dbReference type="NCBI Taxonomy" id="425265"/>
    <lineage>
        <taxon>Eukaryota</taxon>
        <taxon>Fungi</taxon>
        <taxon>Dikarya</taxon>
        <taxon>Basidiomycota</taxon>
        <taxon>Ustilaginomycotina</taxon>
        <taxon>Malasseziomycetes</taxon>
        <taxon>Malasseziales</taxon>
        <taxon>Malasseziaceae</taxon>
        <taxon>Malassezia</taxon>
    </lineage>
</organism>
<dbReference type="SUPFAM" id="SSF54928">
    <property type="entry name" value="RNA-binding domain, RBD"/>
    <property type="match status" value="1"/>
</dbReference>
<dbReference type="InParanoid" id="A8Q658"/>
<dbReference type="KEGG" id="mgl:MGL_2856"/>
<dbReference type="GO" id="GO:0005543">
    <property type="term" value="F:phospholipid binding"/>
    <property type="evidence" value="ECO:0007669"/>
    <property type="project" value="TreeGrafter"/>
</dbReference>
<evidence type="ECO:0000256" key="6">
    <source>
        <dbReference type="ARBA" id="ARBA00023132"/>
    </source>
</evidence>